<reference evidence="2 3" key="1">
    <citation type="journal article" date="2019" name="mSystems">
        <title>Diverse, abundant and novel viruses infecting the marine abundant Roseobacter RCA lineage.</title>
        <authorList>
            <person name="Zhang Z.F."/>
            <person name="Chen F."/>
            <person name="Chu X."/>
            <person name="Zhang H."/>
            <person name="Luo H.W."/>
            <person name="Zhai Z.Q."/>
            <person name="Yang M.Y."/>
            <person name="Zhao Y.L."/>
        </authorList>
    </citation>
    <scope>NUCLEOTIDE SEQUENCE [LARGE SCALE GENOMIC DNA]</scope>
</reference>
<sequence>MAKKPAKKKAPAGYHYMPDGKLMKGSKHPTKKKTTKKKSGY</sequence>
<gene>
    <name evidence="2" type="ORF">CRP5_gp29</name>
</gene>
<proteinExistence type="predicted"/>
<dbReference type="EMBL" id="MK613347">
    <property type="protein sequence ID" value="QBQ72695.1"/>
    <property type="molecule type" value="Genomic_DNA"/>
</dbReference>
<accession>A0A646QWB4</accession>
<feature type="compositionally biased region" description="Basic residues" evidence="1">
    <location>
        <begin position="1"/>
        <end position="10"/>
    </location>
</feature>
<organism evidence="2 3">
    <name type="scientific">Roseobacter phage CRP-5</name>
    <dbReference type="NCBI Taxonomy" id="2559284"/>
    <lineage>
        <taxon>Viruses</taxon>
        <taxon>Duplodnaviria</taxon>
        <taxon>Heunggongvirae</taxon>
        <taxon>Uroviricota</taxon>
        <taxon>Caudoviricetes</taxon>
        <taxon>Zobellviridae</taxon>
        <taxon>Cobavirinae</taxon>
        <taxon>Veravirus</taxon>
    </lineage>
</organism>
<evidence type="ECO:0000313" key="2">
    <source>
        <dbReference type="EMBL" id="QBQ72695.1"/>
    </source>
</evidence>
<protein>
    <submittedName>
        <fullName evidence="2">Uncharacterized protein</fullName>
    </submittedName>
</protein>
<evidence type="ECO:0000256" key="1">
    <source>
        <dbReference type="SAM" id="MobiDB-lite"/>
    </source>
</evidence>
<name>A0A646QWB4_9CAUD</name>
<feature type="compositionally biased region" description="Basic residues" evidence="1">
    <location>
        <begin position="24"/>
        <end position="41"/>
    </location>
</feature>
<dbReference type="Proteomes" id="UP000425344">
    <property type="component" value="Segment"/>
</dbReference>
<feature type="region of interest" description="Disordered" evidence="1">
    <location>
        <begin position="1"/>
        <end position="41"/>
    </location>
</feature>
<evidence type="ECO:0000313" key="3">
    <source>
        <dbReference type="Proteomes" id="UP000425344"/>
    </source>
</evidence>